<keyword evidence="2" id="KW-1133">Transmembrane helix</keyword>
<evidence type="ECO:0000256" key="1">
    <source>
        <dbReference type="SAM" id="MobiDB-lite"/>
    </source>
</evidence>
<feature type="transmembrane region" description="Helical" evidence="2">
    <location>
        <begin position="29"/>
        <end position="51"/>
    </location>
</feature>
<dbReference type="RefSeq" id="WP_240169072.1">
    <property type="nucleotide sequence ID" value="NZ_CP085200.1"/>
</dbReference>
<keyword evidence="4" id="KW-1185">Reference proteome</keyword>
<keyword evidence="2" id="KW-0812">Transmembrane</keyword>
<feature type="region of interest" description="Disordered" evidence="1">
    <location>
        <begin position="1"/>
        <end position="20"/>
    </location>
</feature>
<gene>
    <name evidence="3" type="ORF">MJO63_10020</name>
</gene>
<evidence type="ECO:0000313" key="4">
    <source>
        <dbReference type="Proteomes" id="UP001055253"/>
    </source>
</evidence>
<dbReference type="EMBL" id="CP092429">
    <property type="protein sequence ID" value="ULP53358.1"/>
    <property type="molecule type" value="Genomic_DNA"/>
</dbReference>
<protein>
    <submittedName>
        <fullName evidence="3">Uncharacterized protein</fullName>
    </submittedName>
</protein>
<name>A0ABY3VG47_MYCUL</name>
<proteinExistence type="predicted"/>
<accession>A0ABY3VG47</accession>
<sequence>MSAAPPPDTPPPPHYPHGGGRVGHRLHSAVIIAIIGVVILIAAAVTAAIVLSGKAERSKPPSILPGGHAAMAAAAGPGTARLPDPEAPVRTPVTMRLRLASAESIDIAEGISVTAAPGWTLVNRGPNWVTLQNGDTSAQMYVAVKTTDETDVVAALRTDIARLTDPSSGDLANPVLFKATTKTLESAKFQQAALMDYFADVFTEQGELSVSGAFAELLNTSTHQSAFFIDFRRTADAPSQAPDDARAMIDSML</sequence>
<feature type="compositionally biased region" description="Pro residues" evidence="1">
    <location>
        <begin position="1"/>
        <end position="15"/>
    </location>
</feature>
<evidence type="ECO:0000256" key="2">
    <source>
        <dbReference type="SAM" id="Phobius"/>
    </source>
</evidence>
<organism evidence="3 4">
    <name type="scientific">Mycobacterium ulcerans</name>
    <dbReference type="NCBI Taxonomy" id="1809"/>
    <lineage>
        <taxon>Bacteria</taxon>
        <taxon>Bacillati</taxon>
        <taxon>Actinomycetota</taxon>
        <taxon>Actinomycetes</taxon>
        <taxon>Mycobacteriales</taxon>
        <taxon>Mycobacteriaceae</taxon>
        <taxon>Mycobacterium</taxon>
        <taxon>Mycobacterium ulcerans group</taxon>
    </lineage>
</organism>
<evidence type="ECO:0000313" key="3">
    <source>
        <dbReference type="EMBL" id="ULP53358.1"/>
    </source>
</evidence>
<keyword evidence="2" id="KW-0472">Membrane</keyword>
<dbReference type="Proteomes" id="UP001055253">
    <property type="component" value="Chromosome"/>
</dbReference>
<reference evidence="3" key="1">
    <citation type="submission" date="2022-08" db="EMBL/GenBank/DDBJ databases">
        <title>Whole genome sequencing of non-tuberculosis mycobacteria type-strains.</title>
        <authorList>
            <person name="Igarashi Y."/>
            <person name="Osugi A."/>
            <person name="Mitarai S."/>
        </authorList>
    </citation>
    <scope>NUCLEOTIDE SEQUENCE</scope>
    <source>
        <strain evidence="3">ATCC 19423</strain>
    </source>
</reference>